<dbReference type="Proteomes" id="UP000002654">
    <property type="component" value="Chromosome"/>
</dbReference>
<dbReference type="FunFam" id="1.10.8.60:FF:000057">
    <property type="entry name" value="AAA family ATPase, CDC48 subfamily"/>
    <property type="match status" value="1"/>
</dbReference>
<evidence type="ECO:0000313" key="9">
    <source>
        <dbReference type="EMBL" id="CCC81686.1"/>
    </source>
</evidence>
<dbReference type="InterPro" id="IPR050168">
    <property type="entry name" value="AAA_ATPase_domain"/>
</dbReference>
<feature type="domain" description="AAA+ ATPase" evidence="6">
    <location>
        <begin position="529"/>
        <end position="667"/>
    </location>
</feature>
<feature type="compositionally biased region" description="Polar residues" evidence="5">
    <location>
        <begin position="1"/>
        <end position="12"/>
    </location>
</feature>
<dbReference type="AlphaFoldDB" id="G4RQ40"/>
<sequence length="782" mass="87316">MRLPLKNSSPPLAQSRRRDEESFYRQGRAMSMADEVILRIYEAKSRDVGRSIVRIPIRVMKKLGVEPGDYVEIVGRKTAYAQVWPAYPEDEDKDIIRMDGMIRQNAGVGIGDTVKVRRVSLKPAQRVVLAPTEPVRVDPEYLKKQILLGKPVTRGQAIDVPFYGGSIRFVVVQVQPGPAAYVSVDTDVAVREEPVKETELAIPRVTWEDIGDLEEAKQKIRELVELPLRHPELFKHLGIEPPKGILLYGPPGVGKTLLAKAVANEANAYFIAINGPEIMSKYYGESEAKLREIFEEAKKNAPAIIFIDEIDAIAPKREEVTGEVEKRVVAQLLTLMDGLQERGQIVVIGATNRPDAVDPALRRPGRFDREIQIPMPDKRARREILQVHTRNMPLCTSDDVKLGLCAKGDEVDLDRIAEMTHGYTGADIAALAKEAAMSALRKAVAKGLVDLDQETIPPEVLNKLKVGMSDFMEAMKFVQPTVLREVIIEVPEVRWDDIGGYDNIKQELREIVEWPMKYRPYFDELGIEPPKGILLYGPPGVGKTMFAKAVATESGANFIAVRGPEILSKWVGESEKAVREIFKRARMAAPCVVFFDEIDSIAPARGSRLGDSGVTDRIVNQMLAEMDGIGALKNVVVMAATNRPDILDPALLRPGRFDRIIYVPPPDEKARLEIFKVHTKRVKLCDTSAVKEGRCKKEEVVDLEELAKRTEGYTGADIAALVREAAMLALRETIRERASGARPVSRQHFEEALKRIPPSLTKEDIKMYEEVSKRMRRAIVGL</sequence>
<dbReference type="GO" id="GO:0005524">
    <property type="term" value="F:ATP binding"/>
    <property type="evidence" value="ECO:0007669"/>
    <property type="project" value="UniProtKB-KW"/>
</dbReference>
<dbReference type="Gene3D" id="2.40.40.20">
    <property type="match status" value="1"/>
</dbReference>
<dbReference type="KEGG" id="ttn:TTX_1041"/>
<evidence type="ECO:0000256" key="1">
    <source>
        <dbReference type="ARBA" id="ARBA00009833"/>
    </source>
</evidence>
<dbReference type="CDD" id="cd19511">
    <property type="entry name" value="RecA-like_CDC48_r2-like"/>
    <property type="match status" value="1"/>
</dbReference>
<dbReference type="SUPFAM" id="SSF50692">
    <property type="entry name" value="ADC-like"/>
    <property type="match status" value="1"/>
</dbReference>
<dbReference type="Pfam" id="PF17862">
    <property type="entry name" value="AAA_lid_3"/>
    <property type="match status" value="2"/>
</dbReference>
<dbReference type="InterPro" id="IPR004201">
    <property type="entry name" value="Cdc48_dom2"/>
</dbReference>
<dbReference type="FunFam" id="3.40.50.300:FF:000018">
    <property type="entry name" value="Cell division control 48"/>
    <property type="match status" value="1"/>
</dbReference>
<dbReference type="SMART" id="SM00382">
    <property type="entry name" value="AAA"/>
    <property type="match status" value="2"/>
</dbReference>
<gene>
    <name evidence="9" type="primary">cdc48</name>
    <name evidence="9" type="ordered locus">TTX_1041</name>
</gene>
<dbReference type="GO" id="GO:0016887">
    <property type="term" value="F:ATP hydrolysis activity"/>
    <property type="evidence" value="ECO:0007669"/>
    <property type="project" value="InterPro"/>
</dbReference>
<dbReference type="Pfam" id="PF02933">
    <property type="entry name" value="CDC48_2"/>
    <property type="match status" value="1"/>
</dbReference>
<organism evidence="9 10">
    <name type="scientific">Thermoproteus tenax (strain ATCC 35583 / DSM 2078 / JCM 9277 / NBRC 100435 / Kra 1)</name>
    <dbReference type="NCBI Taxonomy" id="768679"/>
    <lineage>
        <taxon>Archaea</taxon>
        <taxon>Thermoproteota</taxon>
        <taxon>Thermoprotei</taxon>
        <taxon>Thermoproteales</taxon>
        <taxon>Thermoproteaceae</taxon>
        <taxon>Thermoproteus</taxon>
    </lineage>
</organism>
<dbReference type="FunFam" id="3.40.50.300:FF:000012">
    <property type="entry name" value="Transitional endoplasmic reticulum ATPase"/>
    <property type="match status" value="1"/>
</dbReference>
<dbReference type="eggNOG" id="arCOG01308">
    <property type="taxonomic scope" value="Archaea"/>
</dbReference>
<dbReference type="STRING" id="768679.TTX_1041"/>
<dbReference type="SUPFAM" id="SSF54585">
    <property type="entry name" value="Cdc48 domain 2-like"/>
    <property type="match status" value="1"/>
</dbReference>
<feature type="domain" description="CDC48" evidence="7">
    <location>
        <begin position="136"/>
        <end position="197"/>
    </location>
</feature>
<evidence type="ECO:0000259" key="6">
    <source>
        <dbReference type="SMART" id="SM00382"/>
    </source>
</evidence>
<dbReference type="InterPro" id="IPR009010">
    <property type="entry name" value="Asp_de-COase-like_dom_sf"/>
</dbReference>
<dbReference type="SMART" id="SM01072">
    <property type="entry name" value="CDC48_2"/>
    <property type="match status" value="1"/>
</dbReference>
<dbReference type="PaxDb" id="768679-TTX_1041"/>
<dbReference type="InterPro" id="IPR029067">
    <property type="entry name" value="CDC48_domain_2-like_sf"/>
</dbReference>
<keyword evidence="2" id="KW-0677">Repeat</keyword>
<dbReference type="InterPro" id="IPR005938">
    <property type="entry name" value="AAA_ATPase_CDC48"/>
</dbReference>
<dbReference type="Pfam" id="PF00004">
    <property type="entry name" value="AAA"/>
    <property type="match status" value="2"/>
</dbReference>
<keyword evidence="9" id="KW-0132">Cell division</keyword>
<dbReference type="InterPro" id="IPR003338">
    <property type="entry name" value="CDC4_N-term_subdom"/>
</dbReference>
<dbReference type="FunFam" id="2.40.40.20:FF:000007">
    <property type="entry name" value="AAA family ATPase"/>
    <property type="match status" value="1"/>
</dbReference>
<dbReference type="InterPro" id="IPR027417">
    <property type="entry name" value="P-loop_NTPase"/>
</dbReference>
<evidence type="ECO:0000259" key="8">
    <source>
        <dbReference type="SMART" id="SM01073"/>
    </source>
</evidence>
<dbReference type="Gene3D" id="3.10.330.10">
    <property type="match status" value="1"/>
</dbReference>
<evidence type="ECO:0000256" key="3">
    <source>
        <dbReference type="ARBA" id="ARBA00022741"/>
    </source>
</evidence>
<keyword evidence="10" id="KW-1185">Reference proteome</keyword>
<evidence type="ECO:0000256" key="2">
    <source>
        <dbReference type="ARBA" id="ARBA00022737"/>
    </source>
</evidence>
<dbReference type="Gene3D" id="3.40.50.300">
    <property type="entry name" value="P-loop containing nucleotide triphosphate hydrolases"/>
    <property type="match status" value="2"/>
</dbReference>
<feature type="region of interest" description="Disordered" evidence="5">
    <location>
        <begin position="1"/>
        <end position="25"/>
    </location>
</feature>
<name>G4RQ40_THETK</name>
<dbReference type="InterPro" id="IPR003593">
    <property type="entry name" value="AAA+_ATPase"/>
</dbReference>
<evidence type="ECO:0000259" key="7">
    <source>
        <dbReference type="SMART" id="SM01072"/>
    </source>
</evidence>
<dbReference type="PATRIC" id="fig|768679.9.peg.1051"/>
<evidence type="ECO:0000313" key="10">
    <source>
        <dbReference type="Proteomes" id="UP000002654"/>
    </source>
</evidence>
<dbReference type="PANTHER" id="PTHR23077:SF199">
    <property type="entry name" value="AAA FAMILY ATPASE"/>
    <property type="match status" value="1"/>
</dbReference>
<dbReference type="InterPro" id="IPR041569">
    <property type="entry name" value="AAA_lid_3"/>
</dbReference>
<reference evidence="9 10" key="1">
    <citation type="journal article" date="2011" name="PLoS ONE">
        <title>The complete genome sequence of Thermoproteus tenax: a physiologically versatile member of the Crenarchaeota.</title>
        <authorList>
            <person name="Siebers B."/>
            <person name="Zaparty M."/>
            <person name="Raddatz G."/>
            <person name="Tjaden B."/>
            <person name="Albers S.V."/>
            <person name="Bell S.D."/>
            <person name="Blombach F."/>
            <person name="Kletzin A."/>
            <person name="Kyrpides N."/>
            <person name="Lanz C."/>
            <person name="Plagens A."/>
            <person name="Rampp M."/>
            <person name="Rosinus A."/>
            <person name="von Jan M."/>
            <person name="Makarova K.S."/>
            <person name="Klenk H.P."/>
            <person name="Schuster S.C."/>
            <person name="Hensel R."/>
        </authorList>
    </citation>
    <scope>NUCLEOTIDE SEQUENCE [LARGE SCALE GENOMIC DNA]</scope>
    <source>
        <strain evidence="10">ATCC 35583 / DSM 2078 / JCM 9277 / NBRC 100435 / Kra 1</strain>
    </source>
</reference>
<comment type="similarity">
    <text evidence="1">Belongs to the AAA ATPase family. CDC48 subfamily.</text>
</comment>
<keyword evidence="3" id="KW-0547">Nucleotide-binding</keyword>
<dbReference type="SUPFAM" id="SSF52540">
    <property type="entry name" value="P-loop containing nucleoside triphosphate hydrolases"/>
    <property type="match status" value="2"/>
</dbReference>
<dbReference type="Pfam" id="PF02359">
    <property type="entry name" value="CDC48_N"/>
    <property type="match status" value="1"/>
</dbReference>
<evidence type="ECO:0000256" key="5">
    <source>
        <dbReference type="SAM" id="MobiDB-lite"/>
    </source>
</evidence>
<feature type="domain" description="AAA+ ATPase" evidence="6">
    <location>
        <begin position="241"/>
        <end position="377"/>
    </location>
</feature>
<dbReference type="PANTHER" id="PTHR23077">
    <property type="entry name" value="AAA-FAMILY ATPASE"/>
    <property type="match status" value="1"/>
</dbReference>
<dbReference type="InterPro" id="IPR003959">
    <property type="entry name" value="ATPase_AAA_core"/>
</dbReference>
<feature type="domain" description="CDC48 N-terminal subdomain" evidence="8">
    <location>
        <begin position="37"/>
        <end position="122"/>
    </location>
</feature>
<proteinExistence type="inferred from homology"/>
<protein>
    <submittedName>
        <fullName evidence="9">Cell division cycle protein, AAA family</fullName>
    </submittedName>
</protein>
<dbReference type="PROSITE" id="PS00674">
    <property type="entry name" value="AAA"/>
    <property type="match status" value="2"/>
</dbReference>
<dbReference type="Gene3D" id="1.10.8.60">
    <property type="match status" value="2"/>
</dbReference>
<dbReference type="FunFam" id="1.10.8.60:FF:000178">
    <property type="entry name" value="CDC48/VCP homolog, AAA superfamily"/>
    <property type="match status" value="1"/>
</dbReference>
<dbReference type="FunFam" id="3.10.330.10:FF:000008">
    <property type="entry name" value="AAA family ATPase, CDC48 subfamily"/>
    <property type="match status" value="1"/>
</dbReference>
<dbReference type="EMBL" id="FN869859">
    <property type="protein sequence ID" value="CCC81686.1"/>
    <property type="molecule type" value="Genomic_DNA"/>
</dbReference>
<dbReference type="HOGENOM" id="CLU_000688_12_2_2"/>
<dbReference type="NCBIfam" id="TIGR01243">
    <property type="entry name" value="CDC48"/>
    <property type="match status" value="1"/>
</dbReference>
<dbReference type="SMART" id="SM01073">
    <property type="entry name" value="CDC48_N"/>
    <property type="match status" value="1"/>
</dbReference>
<keyword evidence="4" id="KW-0067">ATP-binding</keyword>
<evidence type="ECO:0000256" key="4">
    <source>
        <dbReference type="ARBA" id="ARBA00022840"/>
    </source>
</evidence>
<dbReference type="InterPro" id="IPR003960">
    <property type="entry name" value="ATPase_AAA_CS"/>
</dbReference>
<accession>G4RQ40</accession>
<keyword evidence="9" id="KW-0131">Cell cycle</keyword>
<dbReference type="GO" id="GO:0051301">
    <property type="term" value="P:cell division"/>
    <property type="evidence" value="ECO:0007669"/>
    <property type="project" value="UniProtKB-KW"/>
</dbReference>